<sequence length="52" mass="6406">MESLREKRVCERESRELVGEKVRENGESIRENGTWFVRSWREEVERRGRRGR</sequence>
<proteinExistence type="predicted"/>
<evidence type="ECO:0000313" key="1">
    <source>
        <dbReference type="EMBL" id="DAD20340.1"/>
    </source>
</evidence>
<comment type="caution">
    <text evidence="1">The sequence shown here is derived from an EMBL/GenBank/DDBJ whole genome shotgun (WGS) entry which is preliminary data.</text>
</comment>
<keyword evidence="2" id="KW-1185">Reference proteome</keyword>
<name>A0A822XIV9_NELNU</name>
<dbReference type="EMBL" id="DUZY01000001">
    <property type="protein sequence ID" value="DAD20340.1"/>
    <property type="molecule type" value="Genomic_DNA"/>
</dbReference>
<protein>
    <submittedName>
        <fullName evidence="1">Uncharacterized protein</fullName>
    </submittedName>
</protein>
<evidence type="ECO:0000313" key="2">
    <source>
        <dbReference type="Proteomes" id="UP000607653"/>
    </source>
</evidence>
<dbReference type="AlphaFoldDB" id="A0A822XIV9"/>
<gene>
    <name evidence="1" type="ORF">HUJ06_021803</name>
</gene>
<accession>A0A822XIV9</accession>
<organism evidence="1 2">
    <name type="scientific">Nelumbo nucifera</name>
    <name type="common">Sacred lotus</name>
    <dbReference type="NCBI Taxonomy" id="4432"/>
    <lineage>
        <taxon>Eukaryota</taxon>
        <taxon>Viridiplantae</taxon>
        <taxon>Streptophyta</taxon>
        <taxon>Embryophyta</taxon>
        <taxon>Tracheophyta</taxon>
        <taxon>Spermatophyta</taxon>
        <taxon>Magnoliopsida</taxon>
        <taxon>Proteales</taxon>
        <taxon>Nelumbonaceae</taxon>
        <taxon>Nelumbo</taxon>
    </lineage>
</organism>
<dbReference type="Proteomes" id="UP000607653">
    <property type="component" value="Unassembled WGS sequence"/>
</dbReference>
<reference evidence="1 2" key="1">
    <citation type="journal article" date="2020" name="Mol. Biol. Evol.">
        <title>Distinct Expression and Methylation Patterns for Genes with Different Fates following a Single Whole-Genome Duplication in Flowering Plants.</title>
        <authorList>
            <person name="Shi T."/>
            <person name="Rahmani R.S."/>
            <person name="Gugger P.F."/>
            <person name="Wang M."/>
            <person name="Li H."/>
            <person name="Zhang Y."/>
            <person name="Li Z."/>
            <person name="Wang Q."/>
            <person name="Van de Peer Y."/>
            <person name="Marchal K."/>
            <person name="Chen J."/>
        </authorList>
    </citation>
    <scope>NUCLEOTIDE SEQUENCE [LARGE SCALE GENOMIC DNA]</scope>
    <source>
        <tissue evidence="1">Leaf</tissue>
    </source>
</reference>